<evidence type="ECO:0000313" key="3">
    <source>
        <dbReference type="Proteomes" id="UP001549145"/>
    </source>
</evidence>
<name>A0ABV2LAA9_9HYPH</name>
<comment type="caution">
    <text evidence="2">The sequence shown here is derived from an EMBL/GenBank/DDBJ whole genome shotgun (WGS) entry which is preliminary data.</text>
</comment>
<organism evidence="2 3">
    <name type="scientific">Methylobacterium goesingense</name>
    <dbReference type="NCBI Taxonomy" id="243690"/>
    <lineage>
        <taxon>Bacteria</taxon>
        <taxon>Pseudomonadati</taxon>
        <taxon>Pseudomonadota</taxon>
        <taxon>Alphaproteobacteria</taxon>
        <taxon>Hyphomicrobiales</taxon>
        <taxon>Methylobacteriaceae</taxon>
        <taxon>Methylobacterium</taxon>
    </lineage>
</organism>
<dbReference type="Pfam" id="PF04134">
    <property type="entry name" value="DCC1-like"/>
    <property type="match status" value="1"/>
</dbReference>
<gene>
    <name evidence="2" type="ORF">ABID43_004344</name>
</gene>
<dbReference type="PANTHER" id="PTHR34290:SF2">
    <property type="entry name" value="OS04G0668800 PROTEIN"/>
    <property type="match status" value="1"/>
</dbReference>
<keyword evidence="1" id="KW-0472">Membrane</keyword>
<keyword evidence="3" id="KW-1185">Reference proteome</keyword>
<sequence length="145" mass="15623">MRRRSAPYLWTMTTHADPALTVYYDGACPLCAAEIRLYRRAEGAERVAWVDVGAEGPAELGPELTREAARARFHVRRPDGALVSGAAGFAALWAVLPGWRGLARLAGLPGVTALGEVAYRLFLPLRPWIARLVPAGGPRCDKACG</sequence>
<dbReference type="InterPro" id="IPR007263">
    <property type="entry name" value="DCC1-like"/>
</dbReference>
<evidence type="ECO:0000313" key="2">
    <source>
        <dbReference type="EMBL" id="MET3694781.1"/>
    </source>
</evidence>
<protein>
    <submittedName>
        <fullName evidence="2">DCC family thiol-disulfide oxidoreductase YuxK</fullName>
    </submittedName>
</protein>
<dbReference type="RefSeq" id="WP_238281616.1">
    <property type="nucleotide sequence ID" value="NZ_BPQL01000131.1"/>
</dbReference>
<reference evidence="2 3" key="1">
    <citation type="submission" date="2024-06" db="EMBL/GenBank/DDBJ databases">
        <title>Genomic Encyclopedia of Type Strains, Phase IV (KMG-IV): sequencing the most valuable type-strain genomes for metagenomic binning, comparative biology and taxonomic classification.</title>
        <authorList>
            <person name="Goeker M."/>
        </authorList>
    </citation>
    <scope>NUCLEOTIDE SEQUENCE [LARGE SCALE GENOMIC DNA]</scope>
    <source>
        <strain evidence="2 3">DSM 21331</strain>
    </source>
</reference>
<proteinExistence type="predicted"/>
<dbReference type="InterPro" id="IPR044691">
    <property type="entry name" value="DCC1_Trx"/>
</dbReference>
<keyword evidence="1" id="KW-1133">Transmembrane helix</keyword>
<dbReference type="PANTHER" id="PTHR34290">
    <property type="entry name" value="SI:CH73-390P7.2"/>
    <property type="match status" value="1"/>
</dbReference>
<evidence type="ECO:0000256" key="1">
    <source>
        <dbReference type="SAM" id="Phobius"/>
    </source>
</evidence>
<dbReference type="EMBL" id="JBEPMM010000018">
    <property type="protein sequence ID" value="MET3694781.1"/>
    <property type="molecule type" value="Genomic_DNA"/>
</dbReference>
<feature type="transmembrane region" description="Helical" evidence="1">
    <location>
        <begin position="80"/>
        <end position="96"/>
    </location>
</feature>
<accession>A0ABV2LAA9</accession>
<dbReference type="Proteomes" id="UP001549145">
    <property type="component" value="Unassembled WGS sequence"/>
</dbReference>
<keyword evidence="1" id="KW-0812">Transmembrane</keyword>